<keyword evidence="2 3" id="KW-0472">Membrane</keyword>
<accession>A0A1I5HNR0</accession>
<dbReference type="PROSITE" id="PS51123">
    <property type="entry name" value="OMPA_2"/>
    <property type="match status" value="1"/>
</dbReference>
<dbReference type="Proteomes" id="UP000199564">
    <property type="component" value="Unassembled WGS sequence"/>
</dbReference>
<comment type="subcellular location">
    <subcellularLocation>
        <location evidence="1">Membrane</location>
    </subcellularLocation>
</comment>
<dbReference type="CDD" id="cd07185">
    <property type="entry name" value="OmpA_C-like"/>
    <property type="match status" value="1"/>
</dbReference>
<evidence type="ECO:0000313" key="8">
    <source>
        <dbReference type="Proteomes" id="UP000199564"/>
    </source>
</evidence>
<proteinExistence type="predicted"/>
<organism evidence="7 8">
    <name type="scientific">Algoriphagus ornithinivorans</name>
    <dbReference type="NCBI Taxonomy" id="226506"/>
    <lineage>
        <taxon>Bacteria</taxon>
        <taxon>Pseudomonadati</taxon>
        <taxon>Bacteroidota</taxon>
        <taxon>Cytophagia</taxon>
        <taxon>Cytophagales</taxon>
        <taxon>Cyclobacteriaceae</taxon>
        <taxon>Algoriphagus</taxon>
    </lineage>
</organism>
<dbReference type="InterPro" id="IPR036737">
    <property type="entry name" value="OmpA-like_sf"/>
</dbReference>
<evidence type="ECO:0000259" key="6">
    <source>
        <dbReference type="PROSITE" id="PS51123"/>
    </source>
</evidence>
<dbReference type="EMBL" id="FOVW01000007">
    <property type="protein sequence ID" value="SFO49927.1"/>
    <property type="molecule type" value="Genomic_DNA"/>
</dbReference>
<dbReference type="Pfam" id="PF00691">
    <property type="entry name" value="OmpA"/>
    <property type="match status" value="1"/>
</dbReference>
<evidence type="ECO:0000313" key="7">
    <source>
        <dbReference type="EMBL" id="SFO49927.1"/>
    </source>
</evidence>
<name>A0A1I5HNR0_9BACT</name>
<protein>
    <submittedName>
        <fullName evidence="7">OmpA family protein</fullName>
    </submittedName>
</protein>
<evidence type="ECO:0000256" key="4">
    <source>
        <dbReference type="SAM" id="Coils"/>
    </source>
</evidence>
<feature type="compositionally biased region" description="Polar residues" evidence="5">
    <location>
        <begin position="580"/>
        <end position="607"/>
    </location>
</feature>
<dbReference type="AlphaFoldDB" id="A0A1I5HNR0"/>
<evidence type="ECO:0000256" key="5">
    <source>
        <dbReference type="SAM" id="MobiDB-lite"/>
    </source>
</evidence>
<dbReference type="SUPFAM" id="SSF103088">
    <property type="entry name" value="OmpA-like"/>
    <property type="match status" value="1"/>
</dbReference>
<keyword evidence="4" id="KW-0175">Coiled coil</keyword>
<dbReference type="RefSeq" id="WP_175557913.1">
    <property type="nucleotide sequence ID" value="NZ_FOVW01000007.1"/>
</dbReference>
<feature type="coiled-coil region" evidence="4">
    <location>
        <begin position="376"/>
        <end position="410"/>
    </location>
</feature>
<dbReference type="Gene3D" id="3.30.1330.60">
    <property type="entry name" value="OmpA-like domain"/>
    <property type="match status" value="1"/>
</dbReference>
<dbReference type="PRINTS" id="PR01021">
    <property type="entry name" value="OMPADOMAIN"/>
</dbReference>
<dbReference type="STRING" id="226506.SAMN04488519_107168"/>
<evidence type="ECO:0000256" key="1">
    <source>
        <dbReference type="ARBA" id="ARBA00004370"/>
    </source>
</evidence>
<keyword evidence="8" id="KW-1185">Reference proteome</keyword>
<dbReference type="InterPro" id="IPR006665">
    <property type="entry name" value="OmpA-like"/>
</dbReference>
<sequence>MKKLSLIFILSLIINSVNAQLYGYKWRVGASFGTTNYIGDIRPFGLNSLSDVGRLYQRSTVYSEDLSYQFSLEYALGNSVGIMLTAGSYQFGSSDRYIENDGTLYRESNRFDRALNFRTDLIDAGLSFVLKPDNNWLLSGKSFLAPYLVVGMGVQKFDVYGDLLDENGNRYNYSNPNLIPDGSFETRLRDVETEVPGGYKKATLYAHLGMGIRFRITKGIELFAQSDFKRAATDYLDDVSGRYRNRYDNSFQHYAALPGTNTPTPDKPYRGDVNSQADWYIYHGMGIKFSLGANKESFNPPTVSQRYTYTPKVLSEKTEATADSIQKTEEPKVNLAPTVTNNYFTIVQLPGLEKSAPIIDTVRLDSIQKANIDRKIDSLKNTRALVQANKDSIQNRLSELSEKINELQIDSLSSKDSIQILINQFENQTLDYQKEISRIDSLDKVLVIKGDSLLGAKNTLIISKVDTAQFIEKILLYPGKVNKIIYSPKGFSEFELDSLSNSQMRISNQQIPDTVKSTEVLIPEIEKSKTDAKPVENAQWISREDFEKEILKYREEMLKAQAIRDSAMLKAFSSRLSSFQAQNSNQEERTTPQQIVVNPQSNNTNTSEELERLRSRQEILERRNRELLRDAAIIGGTAATTSALKKNKTDESQILYIQDSTLLDRITQDAILIDSLRKEASKEKVRIDTVEVEKVVENTKPVLLEESKLEVYFGINQSELSEEEKAKLLRLKEILETNPQLGLELIGFADNTGSVSYNLRLVEKRVNSVEKQLIDLGIDQKKIFKDSGGLILRGASKGSVDKDRKVEIRLTSLPAGKD</sequence>
<evidence type="ECO:0000256" key="3">
    <source>
        <dbReference type="PROSITE-ProRule" id="PRU00473"/>
    </source>
</evidence>
<dbReference type="GO" id="GO:0016020">
    <property type="term" value="C:membrane"/>
    <property type="evidence" value="ECO:0007669"/>
    <property type="project" value="UniProtKB-SubCell"/>
</dbReference>
<evidence type="ECO:0000256" key="2">
    <source>
        <dbReference type="ARBA" id="ARBA00023136"/>
    </source>
</evidence>
<feature type="domain" description="OmpA-like" evidence="6">
    <location>
        <begin position="700"/>
        <end position="814"/>
    </location>
</feature>
<dbReference type="InterPro" id="IPR006664">
    <property type="entry name" value="OMP_bac"/>
</dbReference>
<reference evidence="8" key="1">
    <citation type="submission" date="2016-10" db="EMBL/GenBank/DDBJ databases">
        <authorList>
            <person name="Varghese N."/>
            <person name="Submissions S."/>
        </authorList>
    </citation>
    <scope>NUCLEOTIDE SEQUENCE [LARGE SCALE GENOMIC DNA]</scope>
    <source>
        <strain evidence="8">DSM 15282</strain>
    </source>
</reference>
<gene>
    <name evidence="7" type="ORF">SAMN04488519_107168</name>
</gene>
<feature type="region of interest" description="Disordered" evidence="5">
    <location>
        <begin position="580"/>
        <end position="610"/>
    </location>
</feature>